<proteinExistence type="predicted"/>
<dbReference type="EMBL" id="PPGH01000004">
    <property type="protein sequence ID" value="PQJ97659.1"/>
    <property type="molecule type" value="Genomic_DNA"/>
</dbReference>
<dbReference type="SUPFAM" id="SSF49879">
    <property type="entry name" value="SMAD/FHA domain"/>
    <property type="match status" value="2"/>
</dbReference>
<dbReference type="InterPro" id="IPR000253">
    <property type="entry name" value="FHA_dom"/>
</dbReference>
<evidence type="ECO:0000313" key="3">
    <source>
        <dbReference type="EMBL" id="PQJ95051.1"/>
    </source>
</evidence>
<dbReference type="RefSeq" id="WP_105072342.1">
    <property type="nucleotide sequence ID" value="NZ_JAFLKP010000266.1"/>
</dbReference>
<protein>
    <recommendedName>
        <fullName evidence="2">FHA domain-containing protein</fullName>
    </recommendedName>
</protein>
<dbReference type="AlphaFoldDB" id="A0A2S7XNU1"/>
<keyword evidence="5" id="KW-1185">Reference proteome</keyword>
<dbReference type="OrthoDB" id="151099at2"/>
<evidence type="ECO:0000259" key="2">
    <source>
        <dbReference type="PROSITE" id="PS50006"/>
    </source>
</evidence>
<name>A0A2S7XNU1_9GAMM</name>
<evidence type="ECO:0000313" key="5">
    <source>
        <dbReference type="Proteomes" id="UP000239936"/>
    </source>
</evidence>
<dbReference type="Pfam" id="PF00498">
    <property type="entry name" value="FHA"/>
    <property type="match status" value="2"/>
</dbReference>
<comment type="caution">
    <text evidence="3">The sequence shown here is derived from an EMBL/GenBank/DDBJ whole genome shotgun (WGS) entry which is preliminary data.</text>
</comment>
<dbReference type="Gene3D" id="2.60.200.20">
    <property type="match status" value="2"/>
</dbReference>
<sequence length="235" mass="26805">MPFLRLYADGHLQKQWSLTTNRLTIGRANDNDIVLPNPRVSKHHAVIEKEDNAFILIDQQSANGSFIKEQRVNRHTLEFWDEIKIHPYTLIYMALAKLPGEEEGLDTQINKPLQKENTLIMAADDVARSLQQIQARKATVAYLICKQNNEKHVLDQTIISFGRARTSDIRCGGLFAPNTAALIEQRGDGHYLIPNERGRVFVNNLRIDSAVRLAENDRLDIQGASFTYYIRPVRS</sequence>
<dbReference type="SMART" id="SM00240">
    <property type="entry name" value="FHA"/>
    <property type="match status" value="2"/>
</dbReference>
<evidence type="ECO:0000313" key="4">
    <source>
        <dbReference type="EMBL" id="PQJ97659.1"/>
    </source>
</evidence>
<feature type="domain" description="FHA" evidence="2">
    <location>
        <begin position="23"/>
        <end position="72"/>
    </location>
</feature>
<dbReference type="EMBL" id="PPGH01000037">
    <property type="protein sequence ID" value="PQJ95051.1"/>
    <property type="molecule type" value="Genomic_DNA"/>
</dbReference>
<evidence type="ECO:0000256" key="1">
    <source>
        <dbReference type="PROSITE-ProRule" id="PRU00182"/>
    </source>
</evidence>
<dbReference type="InterPro" id="IPR008984">
    <property type="entry name" value="SMAD_FHA_dom_sf"/>
</dbReference>
<dbReference type="Proteomes" id="UP000239936">
    <property type="component" value="Unassembled WGS sequence"/>
</dbReference>
<keyword evidence="1" id="KW-0694">RNA-binding</keyword>
<gene>
    <name evidence="4" type="ORF">CXB77_00265</name>
    <name evidence="3" type="ORF">CXB77_12015</name>
</gene>
<reference evidence="3 5" key="1">
    <citation type="submission" date="2018-01" db="EMBL/GenBank/DDBJ databases">
        <title>The complete genome sequence of Chromatium okenii LaCa, a purple sulfur bacterium with a turbulent life.</title>
        <authorList>
            <person name="Luedin S.M."/>
            <person name="Liechti N."/>
            <person name="Storelli N."/>
            <person name="Danza F."/>
            <person name="Wittwer M."/>
            <person name="Pothier J.F."/>
            <person name="Tonolla M.A."/>
        </authorList>
    </citation>
    <scope>NUCLEOTIDE SEQUENCE [LARGE SCALE GENOMIC DNA]</scope>
    <source>
        <strain evidence="3 5">LaCa</strain>
    </source>
</reference>
<dbReference type="PROSITE" id="PS50889">
    <property type="entry name" value="S4"/>
    <property type="match status" value="1"/>
</dbReference>
<dbReference type="PROSITE" id="PS50006">
    <property type="entry name" value="FHA_DOMAIN"/>
    <property type="match status" value="1"/>
</dbReference>
<organism evidence="3 5">
    <name type="scientific">Chromatium okenii</name>
    <dbReference type="NCBI Taxonomy" id="61644"/>
    <lineage>
        <taxon>Bacteria</taxon>
        <taxon>Pseudomonadati</taxon>
        <taxon>Pseudomonadota</taxon>
        <taxon>Gammaproteobacteria</taxon>
        <taxon>Chromatiales</taxon>
        <taxon>Chromatiaceae</taxon>
        <taxon>Chromatium</taxon>
    </lineage>
</organism>
<dbReference type="CDD" id="cd00060">
    <property type="entry name" value="FHA"/>
    <property type="match status" value="2"/>
</dbReference>
<dbReference type="GO" id="GO:0003723">
    <property type="term" value="F:RNA binding"/>
    <property type="evidence" value="ECO:0007669"/>
    <property type="project" value="UniProtKB-KW"/>
</dbReference>
<accession>A0A2S7XNU1</accession>